<dbReference type="EC" id="3.1.3.48" evidence="2"/>
<dbReference type="SMART" id="SM00195">
    <property type="entry name" value="DSPc"/>
    <property type="match status" value="1"/>
</dbReference>
<dbReference type="PANTHER" id="PTHR10159:SF511">
    <property type="entry name" value="DUAL SPECIFICITY PROTEIN PHOSPHATASE 1"/>
    <property type="match status" value="1"/>
</dbReference>
<dbReference type="EMBL" id="DF237097">
    <property type="protein sequence ID" value="GAQ83438.1"/>
    <property type="molecule type" value="Genomic_DNA"/>
</dbReference>
<dbReference type="PROSITE" id="PS50056">
    <property type="entry name" value="TYR_PHOSPHATASE_2"/>
    <property type="match status" value="1"/>
</dbReference>
<dbReference type="InterPro" id="IPR000387">
    <property type="entry name" value="Tyr_Pase_dom"/>
</dbReference>
<evidence type="ECO:0000256" key="1">
    <source>
        <dbReference type="ARBA" id="ARBA00008601"/>
    </source>
</evidence>
<evidence type="ECO:0000259" key="7">
    <source>
        <dbReference type="PROSITE" id="PS50056"/>
    </source>
</evidence>
<comment type="similarity">
    <text evidence="1">Belongs to the protein-tyrosine phosphatase family. Non-receptor class dual specificity subfamily.</text>
</comment>
<feature type="domain" description="Tyrosine-protein phosphatase" evidence="6">
    <location>
        <begin position="1"/>
        <end position="111"/>
    </location>
</feature>
<protein>
    <recommendedName>
        <fullName evidence="2">protein-tyrosine-phosphatase</fullName>
        <ecNumber evidence="2">3.1.3.48</ecNumber>
    </recommendedName>
</protein>
<dbReference type="GO" id="GO:0007165">
    <property type="term" value="P:signal transduction"/>
    <property type="evidence" value="ECO:0000318"/>
    <property type="project" value="GO_Central"/>
</dbReference>
<evidence type="ECO:0000256" key="3">
    <source>
        <dbReference type="ARBA" id="ARBA00022801"/>
    </source>
</evidence>
<dbReference type="GO" id="GO:0017017">
    <property type="term" value="F:MAP kinase tyrosine/serine/threonine phosphatase activity"/>
    <property type="evidence" value="ECO:0000318"/>
    <property type="project" value="GO_Central"/>
</dbReference>
<dbReference type="CDD" id="cd14498">
    <property type="entry name" value="DSP"/>
    <property type="match status" value="1"/>
</dbReference>
<gene>
    <name evidence="8" type="ORF">KFL_001480070</name>
</gene>
<evidence type="ECO:0000313" key="9">
    <source>
        <dbReference type="Proteomes" id="UP000054558"/>
    </source>
</evidence>
<feature type="domain" description="Tyrosine specific protein phosphatases" evidence="7">
    <location>
        <begin position="38"/>
        <end position="89"/>
    </location>
</feature>
<dbReference type="GO" id="GO:0008330">
    <property type="term" value="F:protein tyrosine/threonine phosphatase activity"/>
    <property type="evidence" value="ECO:0000318"/>
    <property type="project" value="GO_Central"/>
</dbReference>
<dbReference type="PANTHER" id="PTHR10159">
    <property type="entry name" value="DUAL SPECIFICITY PROTEIN PHOSPHATASE"/>
    <property type="match status" value="1"/>
</dbReference>
<feature type="region of interest" description="Disordered" evidence="5">
    <location>
        <begin position="328"/>
        <end position="347"/>
    </location>
</feature>
<dbReference type="AlphaFoldDB" id="A0A1Y1I5P5"/>
<feature type="compositionally biased region" description="Polar residues" evidence="5">
    <location>
        <begin position="229"/>
        <end position="239"/>
    </location>
</feature>
<name>A0A1Y1I5P5_KLENI</name>
<organism evidence="8 9">
    <name type="scientific">Klebsormidium nitens</name>
    <name type="common">Green alga</name>
    <name type="synonym">Ulothrix nitens</name>
    <dbReference type="NCBI Taxonomy" id="105231"/>
    <lineage>
        <taxon>Eukaryota</taxon>
        <taxon>Viridiplantae</taxon>
        <taxon>Streptophyta</taxon>
        <taxon>Klebsormidiophyceae</taxon>
        <taxon>Klebsormidiales</taxon>
        <taxon>Klebsormidiaceae</taxon>
        <taxon>Klebsormidium</taxon>
    </lineage>
</organism>
<dbReference type="GO" id="GO:0033550">
    <property type="term" value="F:MAP kinase tyrosine phosphatase activity"/>
    <property type="evidence" value="ECO:0000318"/>
    <property type="project" value="GO_Central"/>
</dbReference>
<reference evidence="8 9" key="1">
    <citation type="journal article" date="2014" name="Nat. Commun.">
        <title>Klebsormidium flaccidum genome reveals primary factors for plant terrestrial adaptation.</title>
        <authorList>
            <person name="Hori K."/>
            <person name="Maruyama F."/>
            <person name="Fujisawa T."/>
            <person name="Togashi T."/>
            <person name="Yamamoto N."/>
            <person name="Seo M."/>
            <person name="Sato S."/>
            <person name="Yamada T."/>
            <person name="Mori H."/>
            <person name="Tajima N."/>
            <person name="Moriyama T."/>
            <person name="Ikeuchi M."/>
            <person name="Watanabe M."/>
            <person name="Wada H."/>
            <person name="Kobayashi K."/>
            <person name="Saito M."/>
            <person name="Masuda T."/>
            <person name="Sasaki-Sekimoto Y."/>
            <person name="Mashiguchi K."/>
            <person name="Awai K."/>
            <person name="Shimojima M."/>
            <person name="Masuda S."/>
            <person name="Iwai M."/>
            <person name="Nobusawa T."/>
            <person name="Narise T."/>
            <person name="Kondo S."/>
            <person name="Saito H."/>
            <person name="Sato R."/>
            <person name="Murakawa M."/>
            <person name="Ihara Y."/>
            <person name="Oshima-Yamada Y."/>
            <person name="Ohtaka K."/>
            <person name="Satoh M."/>
            <person name="Sonobe K."/>
            <person name="Ishii M."/>
            <person name="Ohtani R."/>
            <person name="Kanamori-Sato M."/>
            <person name="Honoki R."/>
            <person name="Miyazaki D."/>
            <person name="Mochizuki H."/>
            <person name="Umetsu J."/>
            <person name="Higashi K."/>
            <person name="Shibata D."/>
            <person name="Kamiya Y."/>
            <person name="Sato N."/>
            <person name="Nakamura Y."/>
            <person name="Tabata S."/>
            <person name="Ida S."/>
            <person name="Kurokawa K."/>
            <person name="Ohta H."/>
        </authorList>
    </citation>
    <scope>NUCLEOTIDE SEQUENCE [LARGE SCALE GENOMIC DNA]</scope>
    <source>
        <strain evidence="8 9">NIES-2285</strain>
    </source>
</reference>
<evidence type="ECO:0000256" key="5">
    <source>
        <dbReference type="SAM" id="MobiDB-lite"/>
    </source>
</evidence>
<accession>A0A1Y1I5P5</accession>
<sequence length="524" mass="56923">MDTYGRPEQFIGFQYFVLDVEDWSECGEELAGKWDQAFEFIEQAKAERGKVFVHCFAGISRSTAVCTAYLMARRGLSYADAKRHVRKFRRKANPNAGFVAQLRLLDERLQERTIESFLEGGGLGDGGKGTVEDLERGQTVQWAQEGGSEEVGAVSERVAEEPQKPGLVVGPSAGSNGNGTGPEGRKEGEVLEGEQERAALISGREEMTEAGFLIVEAQKEATVRREVTASMSPTKRQMSGGNGRSSLVALKPRFTGQAVRTGLAGRGGVPASESTESYDSLWQGNGDGLEDLASGECFADENEVPLGNKWNEMLHPAERKGCAKRLFGTEEEGRGESVEEERTSTFSLSADRGSRALLSWQSVTSGRLLEREEEERQNRETSYLGDGIDLDSARAMTTTMENDEGDLPSSTDGSFRAALGALRSDAEDHVVEKRIDGTGTRVHFGVGTRDQQRSGLEAYSADSARVLFPLLPKGESAETDTGRGGSAARFALLEGFAWELATMDWLAGVCFRALGLARSHWSVL</sequence>
<dbReference type="Pfam" id="PF00782">
    <property type="entry name" value="DSPc"/>
    <property type="match status" value="1"/>
</dbReference>
<dbReference type="InterPro" id="IPR020422">
    <property type="entry name" value="TYR_PHOSPHATASE_DUAL_dom"/>
</dbReference>
<dbReference type="Gene3D" id="3.90.190.10">
    <property type="entry name" value="Protein tyrosine phosphatase superfamily"/>
    <property type="match status" value="1"/>
</dbReference>
<dbReference type="SUPFAM" id="SSF52799">
    <property type="entry name" value="(Phosphotyrosine protein) phosphatases II"/>
    <property type="match status" value="1"/>
</dbReference>
<keyword evidence="3" id="KW-0378">Hydrolase</keyword>
<dbReference type="PROSITE" id="PS00383">
    <property type="entry name" value="TYR_PHOSPHATASE_1"/>
    <property type="match status" value="1"/>
</dbReference>
<dbReference type="Proteomes" id="UP000054558">
    <property type="component" value="Unassembled WGS sequence"/>
</dbReference>
<feature type="compositionally biased region" description="Basic and acidic residues" evidence="5">
    <location>
        <begin position="183"/>
        <end position="192"/>
    </location>
</feature>
<dbReference type="GO" id="GO:0005737">
    <property type="term" value="C:cytoplasm"/>
    <property type="evidence" value="ECO:0000318"/>
    <property type="project" value="GO_Central"/>
</dbReference>
<dbReference type="GO" id="GO:0043409">
    <property type="term" value="P:negative regulation of MAPK cascade"/>
    <property type="evidence" value="ECO:0000318"/>
    <property type="project" value="GO_Central"/>
</dbReference>
<keyword evidence="4" id="KW-0904">Protein phosphatase</keyword>
<dbReference type="InterPro" id="IPR016130">
    <property type="entry name" value="Tyr_Pase_AS"/>
</dbReference>
<proteinExistence type="inferred from homology"/>
<dbReference type="InterPro" id="IPR029021">
    <property type="entry name" value="Prot-tyrosine_phosphatase-like"/>
</dbReference>
<feature type="region of interest" description="Disordered" evidence="5">
    <location>
        <begin position="161"/>
        <end position="192"/>
    </location>
</feature>
<evidence type="ECO:0000256" key="4">
    <source>
        <dbReference type="ARBA" id="ARBA00022912"/>
    </source>
</evidence>
<keyword evidence="9" id="KW-1185">Reference proteome</keyword>
<feature type="compositionally biased region" description="Basic and acidic residues" evidence="5">
    <location>
        <begin position="328"/>
        <end position="343"/>
    </location>
</feature>
<evidence type="ECO:0000313" key="8">
    <source>
        <dbReference type="EMBL" id="GAQ83438.1"/>
    </source>
</evidence>
<evidence type="ECO:0000259" key="6">
    <source>
        <dbReference type="PROSITE" id="PS50054"/>
    </source>
</evidence>
<evidence type="ECO:0000256" key="2">
    <source>
        <dbReference type="ARBA" id="ARBA00013064"/>
    </source>
</evidence>
<dbReference type="PROSITE" id="PS50054">
    <property type="entry name" value="TYR_PHOSPHATASE_DUAL"/>
    <property type="match status" value="1"/>
</dbReference>
<feature type="region of interest" description="Disordered" evidence="5">
    <location>
        <begin position="225"/>
        <end position="245"/>
    </location>
</feature>
<dbReference type="InterPro" id="IPR000340">
    <property type="entry name" value="Dual-sp_phosphatase_cat-dom"/>
</dbReference>
<dbReference type="STRING" id="105231.A0A1Y1I5P5"/>
<dbReference type="OrthoDB" id="10252009at2759"/>